<comment type="catalytic activity">
    <reaction evidence="4">
        <text>Hydrolysis of (1-&gt;4)-beta-linkages between N-acetylmuramic acid and N-acetyl-D-glucosamine residues in a peptidoglycan and between N-acetyl-D-glucosamine residues in chitodextrins.</text>
        <dbReference type="EC" id="3.2.1.17"/>
    </reaction>
</comment>
<protein>
    <recommendedName>
        <fullName evidence="4">Lysozyme</fullName>
        <ecNumber evidence="4">3.2.1.17</ecNumber>
    </recommendedName>
</protein>
<dbReference type="PANTHER" id="PTHR34135:SF2">
    <property type="entry name" value="LYSOZYME"/>
    <property type="match status" value="1"/>
</dbReference>
<name>A0ABW4CYJ4_9LACO</name>
<dbReference type="EC" id="3.2.1.17" evidence="4"/>
<dbReference type="SUPFAM" id="SSF51445">
    <property type="entry name" value="(Trans)glycosidases"/>
    <property type="match status" value="1"/>
</dbReference>
<reference evidence="6" key="1">
    <citation type="journal article" date="2019" name="Int. J. Syst. Evol. Microbiol.">
        <title>The Global Catalogue of Microorganisms (GCM) 10K type strain sequencing project: providing services to taxonomists for standard genome sequencing and annotation.</title>
        <authorList>
            <consortium name="The Broad Institute Genomics Platform"/>
            <consortium name="The Broad Institute Genome Sequencing Center for Infectious Disease"/>
            <person name="Wu L."/>
            <person name="Ma J."/>
        </authorList>
    </citation>
    <scope>NUCLEOTIDE SEQUENCE [LARGE SCALE GENOMIC DNA]</scope>
    <source>
        <strain evidence="6">CCM 8912</strain>
    </source>
</reference>
<gene>
    <name evidence="5" type="ORF">ACFQ5K_09895</name>
</gene>
<dbReference type="PANTHER" id="PTHR34135">
    <property type="entry name" value="LYSOZYME"/>
    <property type="match status" value="1"/>
</dbReference>
<evidence type="ECO:0000313" key="5">
    <source>
        <dbReference type="EMBL" id="MFD1441685.1"/>
    </source>
</evidence>
<keyword evidence="3 4" id="KW-0326">Glycosidase</keyword>
<dbReference type="Pfam" id="PF01183">
    <property type="entry name" value="Glyco_hydro_25"/>
    <property type="match status" value="1"/>
</dbReference>
<dbReference type="InterPro" id="IPR017853">
    <property type="entry name" value="GH"/>
</dbReference>
<accession>A0ABW4CYJ4</accession>
<dbReference type="RefSeq" id="WP_225419366.1">
    <property type="nucleotide sequence ID" value="NZ_JBHTOK010000073.1"/>
</dbReference>
<sequence length="288" mass="30787">MAQIVLDVASYQPDTASWFRSAYDKGARAVIVKLTEGTTYRNPKAKAQLAAARAAGMAVHAYHYARWTNPTQATAEGKFFAAEAKWLGLGADSVLADDIEERAQGSALTSAANAFTAATKGAGFPKADVYSMRSWFQDGHLVPSLLTVKNLWVAEFGVAAVKMSGVGTWQFTSNWSGLNVDASYDYKGLYTGVTAPAAAPTPTAAAVSWIKQAGTFILDRDVYLRAAPLTGGVIALLHKGDKVKYDAYAYIGGYVVVRQPRGSKDYGYIASGTASGTKRTSYWGTFTK</sequence>
<evidence type="ECO:0000256" key="4">
    <source>
        <dbReference type="RuleBase" id="RU361176"/>
    </source>
</evidence>
<proteinExistence type="inferred from homology"/>
<evidence type="ECO:0000256" key="3">
    <source>
        <dbReference type="ARBA" id="ARBA00023295"/>
    </source>
</evidence>
<dbReference type="PROSITE" id="PS51904">
    <property type="entry name" value="GLYCOSYL_HYDROL_F25_2"/>
    <property type="match status" value="1"/>
</dbReference>
<dbReference type="Gene3D" id="3.20.20.80">
    <property type="entry name" value="Glycosidases"/>
    <property type="match status" value="1"/>
</dbReference>
<keyword evidence="2 4" id="KW-0378">Hydrolase</keyword>
<comment type="similarity">
    <text evidence="1 4">Belongs to the glycosyl hydrolase 25 family.</text>
</comment>
<dbReference type="PROSITE" id="PS00953">
    <property type="entry name" value="GLYCOSYL_HYDROL_F25_1"/>
    <property type="match status" value="1"/>
</dbReference>
<dbReference type="InterPro" id="IPR002053">
    <property type="entry name" value="Glyco_hydro_25"/>
</dbReference>
<dbReference type="Gene3D" id="2.30.30.40">
    <property type="entry name" value="SH3 Domains"/>
    <property type="match status" value="1"/>
</dbReference>
<keyword evidence="6" id="KW-1185">Reference proteome</keyword>
<dbReference type="InterPro" id="IPR008270">
    <property type="entry name" value="Glyco_hydro_25_AS"/>
</dbReference>
<dbReference type="SMART" id="SM00641">
    <property type="entry name" value="Glyco_25"/>
    <property type="match status" value="1"/>
</dbReference>
<evidence type="ECO:0000313" key="6">
    <source>
        <dbReference type="Proteomes" id="UP001597212"/>
    </source>
</evidence>
<dbReference type="InterPro" id="IPR018077">
    <property type="entry name" value="Glyco_hydro_fam25_subgr"/>
</dbReference>
<organism evidence="5 6">
    <name type="scientific">Lacticaseibacillus hegangensis</name>
    <dbReference type="NCBI Taxonomy" id="2486010"/>
    <lineage>
        <taxon>Bacteria</taxon>
        <taxon>Bacillati</taxon>
        <taxon>Bacillota</taxon>
        <taxon>Bacilli</taxon>
        <taxon>Lactobacillales</taxon>
        <taxon>Lactobacillaceae</taxon>
        <taxon>Lacticaseibacillus</taxon>
    </lineage>
</organism>
<dbReference type="EMBL" id="JBHTOK010000073">
    <property type="protein sequence ID" value="MFD1441685.1"/>
    <property type="molecule type" value="Genomic_DNA"/>
</dbReference>
<dbReference type="Proteomes" id="UP001597212">
    <property type="component" value="Unassembled WGS sequence"/>
</dbReference>
<evidence type="ECO:0000256" key="2">
    <source>
        <dbReference type="ARBA" id="ARBA00022801"/>
    </source>
</evidence>
<comment type="caution">
    <text evidence="5">The sequence shown here is derived from an EMBL/GenBank/DDBJ whole genome shotgun (WGS) entry which is preliminary data.</text>
</comment>
<evidence type="ECO:0000256" key="1">
    <source>
        <dbReference type="ARBA" id="ARBA00010646"/>
    </source>
</evidence>